<dbReference type="AlphaFoldDB" id="A0A1G7UTI4"/>
<dbReference type="SUPFAM" id="SSF49464">
    <property type="entry name" value="Carboxypeptidase regulatory domain-like"/>
    <property type="match status" value="1"/>
</dbReference>
<dbReference type="Gene3D" id="2.40.170.20">
    <property type="entry name" value="TonB-dependent receptor, beta-barrel domain"/>
    <property type="match status" value="1"/>
</dbReference>
<feature type="signal peptide" evidence="14">
    <location>
        <begin position="1"/>
        <end position="19"/>
    </location>
</feature>
<dbReference type="Pfam" id="PF13715">
    <property type="entry name" value="CarbopepD_reg_2"/>
    <property type="match status" value="1"/>
</dbReference>
<keyword evidence="9 13" id="KW-0798">TonB box</keyword>
<keyword evidence="7" id="KW-0408">Iron</keyword>
<dbReference type="Pfam" id="PF00593">
    <property type="entry name" value="TonB_dep_Rec_b-barrel"/>
    <property type="match status" value="1"/>
</dbReference>
<keyword evidence="18" id="KW-1185">Reference proteome</keyword>
<evidence type="ECO:0000256" key="1">
    <source>
        <dbReference type="ARBA" id="ARBA00004571"/>
    </source>
</evidence>
<dbReference type="InterPro" id="IPR039426">
    <property type="entry name" value="TonB-dep_rcpt-like"/>
</dbReference>
<protein>
    <submittedName>
        <fullName evidence="17">Iron complex outermembrane recepter protein</fullName>
    </submittedName>
</protein>
<evidence type="ECO:0000313" key="18">
    <source>
        <dbReference type="Proteomes" id="UP000199296"/>
    </source>
</evidence>
<evidence type="ECO:0000256" key="6">
    <source>
        <dbReference type="ARBA" id="ARBA00022729"/>
    </source>
</evidence>
<dbReference type="OrthoDB" id="9761152at2"/>
<evidence type="ECO:0000256" key="10">
    <source>
        <dbReference type="ARBA" id="ARBA00023136"/>
    </source>
</evidence>
<keyword evidence="3 12" id="KW-1134">Transmembrane beta strand</keyword>
<evidence type="ECO:0000259" key="16">
    <source>
        <dbReference type="Pfam" id="PF07715"/>
    </source>
</evidence>
<accession>A0A1G7UTI4</accession>
<keyword evidence="4" id="KW-0410">Iron transport</keyword>
<dbReference type="InterPro" id="IPR037066">
    <property type="entry name" value="Plug_dom_sf"/>
</dbReference>
<evidence type="ECO:0000256" key="11">
    <source>
        <dbReference type="ARBA" id="ARBA00023237"/>
    </source>
</evidence>
<feature type="chain" id="PRO_5011551800" evidence="14">
    <location>
        <begin position="20"/>
        <end position="791"/>
    </location>
</feature>
<dbReference type="PROSITE" id="PS52016">
    <property type="entry name" value="TONB_DEPENDENT_REC_3"/>
    <property type="match status" value="1"/>
</dbReference>
<dbReference type="RefSeq" id="WP_093365405.1">
    <property type="nucleotide sequence ID" value="NZ_FNCW01000002.1"/>
</dbReference>
<reference evidence="17 18" key="1">
    <citation type="submission" date="2016-10" db="EMBL/GenBank/DDBJ databases">
        <authorList>
            <person name="de Groot N.N."/>
        </authorList>
    </citation>
    <scope>NUCLEOTIDE SEQUENCE [LARGE SCALE GENOMIC DNA]</scope>
    <source>
        <strain evidence="17 18">DSM 19803</strain>
    </source>
</reference>
<organism evidence="17 18">
    <name type="scientific">Psychroflexus sediminis</name>
    <dbReference type="NCBI Taxonomy" id="470826"/>
    <lineage>
        <taxon>Bacteria</taxon>
        <taxon>Pseudomonadati</taxon>
        <taxon>Bacteroidota</taxon>
        <taxon>Flavobacteriia</taxon>
        <taxon>Flavobacteriales</taxon>
        <taxon>Flavobacteriaceae</taxon>
        <taxon>Psychroflexus</taxon>
    </lineage>
</organism>
<dbReference type="PANTHER" id="PTHR32552:SF68">
    <property type="entry name" value="FERRICHROME OUTER MEMBRANE TRANSPORTER_PHAGE RECEPTOR"/>
    <property type="match status" value="1"/>
</dbReference>
<comment type="similarity">
    <text evidence="12 13">Belongs to the TonB-dependent receptor family.</text>
</comment>
<evidence type="ECO:0000256" key="3">
    <source>
        <dbReference type="ARBA" id="ARBA00022452"/>
    </source>
</evidence>
<dbReference type="InterPro" id="IPR036942">
    <property type="entry name" value="Beta-barrel_TonB_sf"/>
</dbReference>
<keyword evidence="6 14" id="KW-0732">Signal</keyword>
<evidence type="ECO:0000259" key="15">
    <source>
        <dbReference type="Pfam" id="PF00593"/>
    </source>
</evidence>
<evidence type="ECO:0000313" key="17">
    <source>
        <dbReference type="EMBL" id="SDG50804.1"/>
    </source>
</evidence>
<dbReference type="InterPro" id="IPR008969">
    <property type="entry name" value="CarboxyPept-like_regulatory"/>
</dbReference>
<dbReference type="SUPFAM" id="SSF56935">
    <property type="entry name" value="Porins"/>
    <property type="match status" value="1"/>
</dbReference>
<feature type="domain" description="TonB-dependent receptor plug" evidence="16">
    <location>
        <begin position="114"/>
        <end position="219"/>
    </location>
</feature>
<gene>
    <name evidence="17" type="ORF">SAMN04488027_102278</name>
</gene>
<dbReference type="STRING" id="470826.SAMN04488027_102278"/>
<keyword evidence="11 12" id="KW-0998">Cell outer membrane</keyword>
<sequence length="791" mass="89387">MKTKLFLLCAILWGWQSFSQTYTVEGKVTDNGEPLPGVSVYAKSTNIGTVTDDDGSYELRFSPGSYTLVFTFGNRREFKIKVDSNQTLNVDMANAKEALDEVLVEAFRVNFDDPIPHSNLRKKEIEKRNLGQDIPILLNVLPSVVSTTDAGNGIGYTSIRVRGSDASRVNVTLNGIPYNDQESQGTFWVNLPDFASSTQNLQLQRGVGTSTNGSGAFGASLNILTDAKSDDASAELSNSFGSFNTRRHTVEFGTGLLQDKFTFSGRLSQIKSDGYIDRAFSDLKSYFLQGTYKEGGTFIKALAFGGNNVTYQAWYGVDRETLKTDRTFNPSGMYTDESGTTQFYDNEVDNYKQDHYQLHWNQTLNQNWSTNLSLNYTYGRGYFEQYEEDADLAFHEIGPVIVGNETIENSDLIRRRWLDNDYYVINATTNYRDSQLEFTSGLFYSYYTNDHFGEVIWSRFAGDSEIRDNYYFGTGTKTEFTAFSKATWHLNDALSVFGDLQGRFVNYKTSGLTSDKVNLLVDENFNFFNPKAGATYQLNTDNQFYASYGRAQREPRRRDFENGITNPEILDDFELGWRLDLGNSSLNTNFYYMYYKDQMVLTGALDDVGAPIRETSGESYRLGLEIDADIRISKLFSARPNLTLSRNENIDFKANLDGEIRNLGNTNISFSPEIIAANQLVFHPSETFQINLISKFVGEQYMGNIDSEVSLLDSFFTNDVNIFYEWDTPPLFKSVVFSGLINNVFDVEYESNGYFFFFDTQNSAGQVETFEGAGFYPQAGTNVLLGVTLKF</sequence>
<evidence type="ECO:0000256" key="12">
    <source>
        <dbReference type="PROSITE-ProRule" id="PRU01360"/>
    </source>
</evidence>
<evidence type="ECO:0000256" key="5">
    <source>
        <dbReference type="ARBA" id="ARBA00022692"/>
    </source>
</evidence>
<dbReference type="Gene3D" id="2.60.40.1120">
    <property type="entry name" value="Carboxypeptidase-like, regulatory domain"/>
    <property type="match status" value="1"/>
</dbReference>
<dbReference type="EMBL" id="FNCW01000002">
    <property type="protein sequence ID" value="SDG50804.1"/>
    <property type="molecule type" value="Genomic_DNA"/>
</dbReference>
<keyword evidence="5 12" id="KW-0812">Transmembrane</keyword>
<evidence type="ECO:0000256" key="9">
    <source>
        <dbReference type="ARBA" id="ARBA00023077"/>
    </source>
</evidence>
<evidence type="ECO:0000256" key="14">
    <source>
        <dbReference type="SAM" id="SignalP"/>
    </source>
</evidence>
<proteinExistence type="inferred from homology"/>
<dbReference type="PANTHER" id="PTHR32552">
    <property type="entry name" value="FERRICHROME IRON RECEPTOR-RELATED"/>
    <property type="match status" value="1"/>
</dbReference>
<dbReference type="InterPro" id="IPR012910">
    <property type="entry name" value="Plug_dom"/>
</dbReference>
<evidence type="ECO:0000256" key="7">
    <source>
        <dbReference type="ARBA" id="ARBA00023004"/>
    </source>
</evidence>
<dbReference type="Proteomes" id="UP000199296">
    <property type="component" value="Unassembled WGS sequence"/>
</dbReference>
<feature type="domain" description="TonB-dependent receptor-like beta-barrel" evidence="15">
    <location>
        <begin position="303"/>
        <end position="743"/>
    </location>
</feature>
<name>A0A1G7UTI4_9FLAO</name>
<keyword evidence="8" id="KW-0406">Ion transport</keyword>
<evidence type="ECO:0000256" key="4">
    <source>
        <dbReference type="ARBA" id="ARBA00022496"/>
    </source>
</evidence>
<dbReference type="GO" id="GO:0009279">
    <property type="term" value="C:cell outer membrane"/>
    <property type="evidence" value="ECO:0007669"/>
    <property type="project" value="UniProtKB-SubCell"/>
</dbReference>
<comment type="subcellular location">
    <subcellularLocation>
        <location evidence="1 12">Cell outer membrane</location>
        <topology evidence="1 12">Multi-pass membrane protein</topology>
    </subcellularLocation>
</comment>
<dbReference type="Pfam" id="PF07715">
    <property type="entry name" value="Plug"/>
    <property type="match status" value="1"/>
</dbReference>
<dbReference type="Gene3D" id="2.170.130.10">
    <property type="entry name" value="TonB-dependent receptor, plug domain"/>
    <property type="match status" value="1"/>
</dbReference>
<evidence type="ECO:0000256" key="2">
    <source>
        <dbReference type="ARBA" id="ARBA00022448"/>
    </source>
</evidence>
<dbReference type="InterPro" id="IPR000531">
    <property type="entry name" value="Beta-barrel_TonB"/>
</dbReference>
<evidence type="ECO:0000256" key="13">
    <source>
        <dbReference type="RuleBase" id="RU003357"/>
    </source>
</evidence>
<keyword evidence="10 12" id="KW-0472">Membrane</keyword>
<evidence type="ECO:0000256" key="8">
    <source>
        <dbReference type="ARBA" id="ARBA00023065"/>
    </source>
</evidence>
<dbReference type="GO" id="GO:0015344">
    <property type="term" value="F:siderophore uptake transmembrane transporter activity"/>
    <property type="evidence" value="ECO:0007669"/>
    <property type="project" value="TreeGrafter"/>
</dbReference>
<keyword evidence="2 12" id="KW-0813">Transport</keyword>